<accession>B1N6N0</accession>
<name>B1N6N0_9BACT</name>
<evidence type="ECO:0000313" key="2">
    <source>
        <dbReference type="EMBL" id="ABM53576.1"/>
    </source>
</evidence>
<feature type="compositionally biased region" description="Basic and acidic residues" evidence="1">
    <location>
        <begin position="143"/>
        <end position="162"/>
    </location>
</feature>
<evidence type="ECO:0000256" key="1">
    <source>
        <dbReference type="SAM" id="MobiDB-lite"/>
    </source>
</evidence>
<feature type="compositionally biased region" description="Basic and acidic residues" evidence="1">
    <location>
        <begin position="309"/>
        <end position="344"/>
    </location>
</feature>
<feature type="region of interest" description="Disordered" evidence="1">
    <location>
        <begin position="48"/>
        <end position="365"/>
    </location>
</feature>
<feature type="compositionally biased region" description="Basic residues" evidence="1">
    <location>
        <begin position="234"/>
        <end position="243"/>
    </location>
</feature>
<feature type="compositionally biased region" description="Basic and acidic residues" evidence="1">
    <location>
        <begin position="255"/>
        <end position="268"/>
    </location>
</feature>
<organism evidence="2">
    <name type="scientific">uncultured bacterium CBNPD1 BAC clone 1664</name>
    <dbReference type="NCBI Taxonomy" id="417310"/>
    <lineage>
        <taxon>Bacteria</taxon>
        <taxon>environmental samples</taxon>
    </lineage>
</organism>
<dbReference type="EMBL" id="EF157671">
    <property type="protein sequence ID" value="ABM53576.1"/>
    <property type="molecule type" value="Genomic_DNA"/>
</dbReference>
<protein>
    <submittedName>
        <fullName evidence="2">Uncharacterized protein</fullName>
    </submittedName>
</protein>
<feature type="compositionally biased region" description="Gly residues" evidence="1">
    <location>
        <begin position="202"/>
        <end position="213"/>
    </location>
</feature>
<sequence length="365" mass="37247">MEEFQRLDGSPEGELPAKRGEGVSGGSVDVVGPLAVGAEVEAVVDDLVAGPQARQLPDDGDQDQAGARRPGADHDDPESLAPGLAGQADALGIAGPAQEGVGQPCEHQGPENAAHSVDREDIKAVIDLQPGLHQADGLEADIAAERPQEEARQGADEARSGRDGGQAGNDSGDKADQAGPAKAAVLDQGPDQARRGRRHVCGGEGRAGVGAGRQGAAAIESEPAHPQEAGPGHGHARIVRRRQVPGPAVPGSHRLRQDESADPRRGVDHQAPGIVLDPQGRHPASAPDPVADGSVDQDQPAGAEGQEAGELHPLDHGADHQGRRDDGEGHLEGEEDDLGRRPDDVASGQAHQADATEVADEGGGP</sequence>
<dbReference type="AlphaFoldDB" id="B1N6N0"/>
<reference evidence="2" key="1">
    <citation type="journal article" date="2008" name="FEMS Microbiol. Ecol.">
        <title>Metagenomic analysis of a freshwater toxic cyanobacteria bloom.</title>
        <authorList>
            <person name="Pope P.B."/>
            <person name="Patel B.K."/>
        </authorList>
    </citation>
    <scope>NUCLEOTIDE SEQUENCE</scope>
</reference>
<feature type="region of interest" description="Disordered" evidence="1">
    <location>
        <begin position="1"/>
        <end position="30"/>
    </location>
</feature>
<proteinExistence type="predicted"/>